<organism evidence="2 3">
    <name type="scientific">Polymorphospora lycopeni</name>
    <dbReference type="NCBI Taxonomy" id="3140240"/>
    <lineage>
        <taxon>Bacteria</taxon>
        <taxon>Bacillati</taxon>
        <taxon>Actinomycetota</taxon>
        <taxon>Actinomycetes</taxon>
        <taxon>Micromonosporales</taxon>
        <taxon>Micromonosporaceae</taxon>
        <taxon>Polymorphospora</taxon>
    </lineage>
</organism>
<evidence type="ECO:0000313" key="3">
    <source>
        <dbReference type="Proteomes" id="UP001582793"/>
    </source>
</evidence>
<evidence type="ECO:0000313" key="2">
    <source>
        <dbReference type="EMBL" id="MFB6393869.1"/>
    </source>
</evidence>
<feature type="compositionally biased region" description="Low complexity" evidence="1">
    <location>
        <begin position="8"/>
        <end position="35"/>
    </location>
</feature>
<dbReference type="RefSeq" id="WP_375734204.1">
    <property type="nucleotide sequence ID" value="NZ_JBCGDC010000027.1"/>
</dbReference>
<reference evidence="2 3" key="1">
    <citation type="submission" date="2024-04" db="EMBL/GenBank/DDBJ databases">
        <title>Polymorphospora sp. isolated from Baiyangdian Lake in Xiong'an New Area.</title>
        <authorList>
            <person name="Zhang X."/>
            <person name="Liu J."/>
        </authorList>
    </citation>
    <scope>NUCLEOTIDE SEQUENCE [LARGE SCALE GENOMIC DNA]</scope>
    <source>
        <strain evidence="2 3">2-325</strain>
    </source>
</reference>
<feature type="region of interest" description="Disordered" evidence="1">
    <location>
        <begin position="1"/>
        <end position="70"/>
    </location>
</feature>
<accession>A0ABV5CPD1</accession>
<keyword evidence="3" id="KW-1185">Reference proteome</keyword>
<protein>
    <submittedName>
        <fullName evidence="2">Uncharacterized protein</fullName>
    </submittedName>
</protein>
<dbReference type="EMBL" id="JBCGDC010000027">
    <property type="protein sequence ID" value="MFB6393869.1"/>
    <property type="molecule type" value="Genomic_DNA"/>
</dbReference>
<proteinExistence type="predicted"/>
<dbReference type="Proteomes" id="UP001582793">
    <property type="component" value="Unassembled WGS sequence"/>
</dbReference>
<comment type="caution">
    <text evidence="2">The sequence shown here is derived from an EMBL/GenBank/DDBJ whole genome shotgun (WGS) entry which is preliminary data.</text>
</comment>
<sequence length="70" mass="7013">MPGIPSQADAETAPTPAAGAARPPAADAPDTAGATHGHRRRRKAEIEPPDDSAELSGAVAGHHSGDVVNR</sequence>
<evidence type="ECO:0000256" key="1">
    <source>
        <dbReference type="SAM" id="MobiDB-lite"/>
    </source>
</evidence>
<name>A0ABV5CPD1_9ACTN</name>
<gene>
    <name evidence="2" type="ORF">AAFH96_12250</name>
</gene>